<dbReference type="Proteomes" id="UP000318017">
    <property type="component" value="Chromosome"/>
</dbReference>
<evidence type="ECO:0000256" key="1">
    <source>
        <dbReference type="SAM" id="Phobius"/>
    </source>
</evidence>
<name>A0A518GGJ1_9BACT</name>
<dbReference type="AlphaFoldDB" id="A0A518GGJ1"/>
<evidence type="ECO:0000313" key="3">
    <source>
        <dbReference type="Proteomes" id="UP000318017"/>
    </source>
</evidence>
<dbReference type="KEGG" id="ahel:Q31a_61070"/>
<keyword evidence="1" id="KW-0812">Transmembrane</keyword>
<keyword evidence="1" id="KW-1133">Transmembrane helix</keyword>
<protein>
    <submittedName>
        <fullName evidence="2">Uncharacterized protein</fullName>
    </submittedName>
</protein>
<sequence length="262" mass="28979">MSTSRLADPSRWMLSMYAIATFAIGMLLASQLFAFEEAAFLFKAVFFGLLALTFWRWSGAIVLIGIQAYLFFCEPAELSEVELVRLMSECILAVILVMLISRLRSLMQLHQINGIHGLVGALMPRTPGITADVPTDGDQPTGLEVNASAIPPVQPVSHLAALGLLGLSASAAVVLAWGLYSSIPIEPQSIRKVGLIPSALRTLHLSAVLAFIYILISLLLNEWSWRNKTRRQAVLYLRTTLASWLYADFRAQHRRRKRAKSS</sequence>
<organism evidence="2 3">
    <name type="scientific">Aureliella helgolandensis</name>
    <dbReference type="NCBI Taxonomy" id="2527968"/>
    <lineage>
        <taxon>Bacteria</taxon>
        <taxon>Pseudomonadati</taxon>
        <taxon>Planctomycetota</taxon>
        <taxon>Planctomycetia</taxon>
        <taxon>Pirellulales</taxon>
        <taxon>Pirellulaceae</taxon>
        <taxon>Aureliella</taxon>
    </lineage>
</organism>
<gene>
    <name evidence="2" type="ORF">Q31a_61070</name>
</gene>
<dbReference type="RefSeq" id="WP_145085516.1">
    <property type="nucleotide sequence ID" value="NZ_CP036298.1"/>
</dbReference>
<proteinExistence type="predicted"/>
<feature type="transmembrane region" description="Helical" evidence="1">
    <location>
        <begin position="159"/>
        <end position="181"/>
    </location>
</feature>
<accession>A0A518GGJ1</accession>
<feature type="transmembrane region" description="Helical" evidence="1">
    <location>
        <begin position="44"/>
        <end position="71"/>
    </location>
</feature>
<reference evidence="2 3" key="1">
    <citation type="submission" date="2019-02" db="EMBL/GenBank/DDBJ databases">
        <title>Deep-cultivation of Planctomycetes and their phenomic and genomic characterization uncovers novel biology.</title>
        <authorList>
            <person name="Wiegand S."/>
            <person name="Jogler M."/>
            <person name="Boedeker C."/>
            <person name="Pinto D."/>
            <person name="Vollmers J."/>
            <person name="Rivas-Marin E."/>
            <person name="Kohn T."/>
            <person name="Peeters S.H."/>
            <person name="Heuer A."/>
            <person name="Rast P."/>
            <person name="Oberbeckmann S."/>
            <person name="Bunk B."/>
            <person name="Jeske O."/>
            <person name="Meyerdierks A."/>
            <person name="Storesund J.E."/>
            <person name="Kallscheuer N."/>
            <person name="Luecker S."/>
            <person name="Lage O.M."/>
            <person name="Pohl T."/>
            <person name="Merkel B.J."/>
            <person name="Hornburger P."/>
            <person name="Mueller R.-W."/>
            <person name="Bruemmer F."/>
            <person name="Labrenz M."/>
            <person name="Spormann A.M."/>
            <person name="Op den Camp H."/>
            <person name="Overmann J."/>
            <person name="Amann R."/>
            <person name="Jetten M.S.M."/>
            <person name="Mascher T."/>
            <person name="Medema M.H."/>
            <person name="Devos D.P."/>
            <person name="Kaster A.-K."/>
            <person name="Ovreas L."/>
            <person name="Rohde M."/>
            <person name="Galperin M.Y."/>
            <person name="Jogler C."/>
        </authorList>
    </citation>
    <scope>NUCLEOTIDE SEQUENCE [LARGE SCALE GENOMIC DNA]</scope>
    <source>
        <strain evidence="2 3">Q31a</strain>
    </source>
</reference>
<feature type="transmembrane region" description="Helical" evidence="1">
    <location>
        <begin position="202"/>
        <end position="221"/>
    </location>
</feature>
<keyword evidence="3" id="KW-1185">Reference proteome</keyword>
<feature type="transmembrane region" description="Helical" evidence="1">
    <location>
        <begin position="83"/>
        <end position="101"/>
    </location>
</feature>
<evidence type="ECO:0000313" key="2">
    <source>
        <dbReference type="EMBL" id="QDV27714.1"/>
    </source>
</evidence>
<dbReference type="EMBL" id="CP036298">
    <property type="protein sequence ID" value="QDV27714.1"/>
    <property type="molecule type" value="Genomic_DNA"/>
</dbReference>
<keyword evidence="1" id="KW-0472">Membrane</keyword>